<evidence type="ECO:0000313" key="2">
    <source>
        <dbReference type="Proteomes" id="UP000032515"/>
    </source>
</evidence>
<comment type="caution">
    <text evidence="1">The sequence shown here is derived from an EMBL/GenBank/DDBJ whole genome shotgun (WGS) entry which is preliminary data.</text>
</comment>
<accession>A0A0D7F3Z8</accession>
<reference evidence="1 2" key="1">
    <citation type="submission" date="2014-11" db="EMBL/GenBank/DDBJ databases">
        <title>Genomics and ecophysiology of heterotrophic nitrogen fixing bacteria isolated from estuarine surface water.</title>
        <authorList>
            <person name="Bentzon-Tilia M."/>
            <person name="Severin I."/>
            <person name="Hansen L.H."/>
            <person name="Riemann L."/>
        </authorList>
    </citation>
    <scope>NUCLEOTIDE SEQUENCE [LARGE SCALE GENOMIC DNA]</scope>
    <source>
        <strain evidence="1 2">BAL398</strain>
    </source>
</reference>
<proteinExistence type="predicted"/>
<dbReference type="Proteomes" id="UP000032515">
    <property type="component" value="Unassembled WGS sequence"/>
</dbReference>
<dbReference type="AlphaFoldDB" id="A0A0D7F3Z8"/>
<name>A0A0D7F3Z8_RHOPL</name>
<protein>
    <submittedName>
        <fullName evidence="1">Uncharacterized protein</fullName>
    </submittedName>
</protein>
<gene>
    <name evidence="1" type="ORF">OO17_03915</name>
</gene>
<dbReference type="PATRIC" id="fig|1076.23.peg.6333"/>
<organism evidence="1 2">
    <name type="scientific">Rhodopseudomonas palustris</name>
    <dbReference type="NCBI Taxonomy" id="1076"/>
    <lineage>
        <taxon>Bacteria</taxon>
        <taxon>Pseudomonadati</taxon>
        <taxon>Pseudomonadota</taxon>
        <taxon>Alphaproteobacteria</taxon>
        <taxon>Hyphomicrobiales</taxon>
        <taxon>Nitrobacteraceae</taxon>
        <taxon>Rhodopseudomonas</taxon>
    </lineage>
</organism>
<dbReference type="EMBL" id="JXXE01000071">
    <property type="protein sequence ID" value="KIZ47525.1"/>
    <property type="molecule type" value="Genomic_DNA"/>
</dbReference>
<evidence type="ECO:0000313" key="1">
    <source>
        <dbReference type="EMBL" id="KIZ47525.1"/>
    </source>
</evidence>
<sequence>MPSMTGIGRHALTELELAVSAVYRNSPSLSIPRLWRRWSEQPASAGSGDIRSPNAVPDAFRNLMSVT</sequence>